<dbReference type="GO" id="GO:0000272">
    <property type="term" value="P:polysaccharide catabolic process"/>
    <property type="evidence" value="ECO:0007669"/>
    <property type="project" value="TreeGrafter"/>
</dbReference>
<dbReference type="Gene3D" id="3.20.20.80">
    <property type="entry name" value="Glycosidases"/>
    <property type="match status" value="1"/>
</dbReference>
<comment type="catalytic activity">
    <reaction evidence="1">
        <text>Hydrolysis of terminal non-reducing alpha-L-arabinofuranoside residues in alpha-L-arabinosides.</text>
        <dbReference type="EC" id="3.2.1.55"/>
    </reaction>
</comment>
<sequence>MSTARVTIDPGFVIGPINRRLFGTFIEHMGRAVYTGIYEPGHPTADEDGFRQDVIELVKEMGVTGIRYPGGNFVSGFHWRDSVGPKEERPRRLSLAWRSSESNQVGLHEFATWVEKVGGELMYAVNLGTADTKDALDVLEYANIAKSTTLSDERVANGRTEPFGISMWYLGNEMDGPWQVGHSSAEDYGKKASRTAKALRQLDPRVELVASGSSHPTMATFPMWDREVLEHTYDDVDYISCHGYYQERNGDLASFLASPVKMDRYLDVVIATADHVKAVKRSEKTLNISFDEWNVWYLGENLRSFPRQVDRFYRTDEIEGDDWPEAPRLAEDVYSVADAVVIGGLLISLLRHADRVTSAAMAILVNVIAPITTEPGGPAWRQATYFPFAVTSRLAVGVSLDVRVQSDQYESNELGTVPLVDAGATVDEETGRAAVFLVNRSLTDPITVTVNLAALGEKSILETQMMADDDVYAVNTKDNPDRVGLKPNETASLDDGILTITLPAVSWTAVALG</sequence>
<evidence type="ECO:0000313" key="9">
    <source>
        <dbReference type="EMBL" id="RLP73154.1"/>
    </source>
</evidence>
<dbReference type="GO" id="GO:0046373">
    <property type="term" value="P:L-arabinose metabolic process"/>
    <property type="evidence" value="ECO:0007669"/>
    <property type="project" value="InterPro"/>
</dbReference>
<evidence type="ECO:0000256" key="1">
    <source>
        <dbReference type="ARBA" id="ARBA00001462"/>
    </source>
</evidence>
<dbReference type="SUPFAM" id="SSF51011">
    <property type="entry name" value="Glycosyl hydrolase domain"/>
    <property type="match status" value="1"/>
</dbReference>
<evidence type="ECO:0000256" key="4">
    <source>
        <dbReference type="ARBA" id="ARBA00012670"/>
    </source>
</evidence>
<feature type="domain" description="Alpha-L-arabinofuranosidase C-terminal" evidence="8">
    <location>
        <begin position="291"/>
        <end position="506"/>
    </location>
</feature>
<dbReference type="SUPFAM" id="SSF51445">
    <property type="entry name" value="(Trans)glycosidases"/>
    <property type="match status" value="1"/>
</dbReference>
<dbReference type="OrthoDB" id="9758333at2"/>
<dbReference type="PANTHER" id="PTHR43576:SF3">
    <property type="entry name" value="ALPHA-L-ARABINOFURANOSIDASE C"/>
    <property type="match status" value="1"/>
</dbReference>
<protein>
    <recommendedName>
        <fullName evidence="4">non-reducing end alpha-L-arabinofuranosidase</fullName>
        <ecNumber evidence="4">3.2.1.55</ecNumber>
    </recommendedName>
</protein>
<dbReference type="Gene3D" id="2.60.40.1180">
    <property type="entry name" value="Golgi alpha-mannosidase II"/>
    <property type="match status" value="1"/>
</dbReference>
<dbReference type="InterPro" id="IPR013780">
    <property type="entry name" value="Glyco_hydro_b"/>
</dbReference>
<dbReference type="AlphaFoldDB" id="A0A3L6ZZB7"/>
<name>A0A3L6ZZB7_9MICO</name>
<evidence type="ECO:0000313" key="10">
    <source>
        <dbReference type="Proteomes" id="UP000270299"/>
    </source>
</evidence>
<keyword evidence="6" id="KW-0119">Carbohydrate metabolism</keyword>
<organism evidence="9 10">
    <name type="scientific">Mycetocola manganoxydans</name>
    <dbReference type="NCBI Taxonomy" id="699879"/>
    <lineage>
        <taxon>Bacteria</taxon>
        <taxon>Bacillati</taxon>
        <taxon>Actinomycetota</taxon>
        <taxon>Actinomycetes</taxon>
        <taxon>Micrococcales</taxon>
        <taxon>Microbacteriaceae</taxon>
        <taxon>Mycetocola</taxon>
    </lineage>
</organism>
<dbReference type="Pfam" id="PF06964">
    <property type="entry name" value="Alpha-L-AF_C"/>
    <property type="match status" value="1"/>
</dbReference>
<dbReference type="EMBL" id="RCUV01000003">
    <property type="protein sequence ID" value="RLP73154.1"/>
    <property type="molecule type" value="Genomic_DNA"/>
</dbReference>
<comment type="subunit">
    <text evidence="3">Homohexamer; trimer of dimers.</text>
</comment>
<keyword evidence="5" id="KW-0378">Hydrolase</keyword>
<dbReference type="Pfam" id="PF22848">
    <property type="entry name" value="ASD1_dom"/>
    <property type="match status" value="1"/>
</dbReference>
<gene>
    <name evidence="9" type="ORF">D9V29_03900</name>
</gene>
<accession>A0A3L6ZZB7</accession>
<proteinExistence type="inferred from homology"/>
<keyword evidence="7" id="KW-0326">Glycosidase</keyword>
<evidence type="ECO:0000256" key="6">
    <source>
        <dbReference type="ARBA" id="ARBA00023277"/>
    </source>
</evidence>
<dbReference type="InterPro" id="IPR010720">
    <property type="entry name" value="Alpha-L-AF_C"/>
</dbReference>
<evidence type="ECO:0000256" key="7">
    <source>
        <dbReference type="ARBA" id="ARBA00023295"/>
    </source>
</evidence>
<dbReference type="EC" id="3.2.1.55" evidence="4"/>
<dbReference type="RefSeq" id="WP_121672009.1">
    <property type="nucleotide sequence ID" value="NZ_BMXM01000003.1"/>
</dbReference>
<comment type="similarity">
    <text evidence="2">Belongs to the glycosyl hydrolase 51 family.</text>
</comment>
<dbReference type="SMART" id="SM00813">
    <property type="entry name" value="Alpha-L-AF_C"/>
    <property type="match status" value="1"/>
</dbReference>
<evidence type="ECO:0000256" key="3">
    <source>
        <dbReference type="ARBA" id="ARBA00011165"/>
    </source>
</evidence>
<evidence type="ECO:0000259" key="8">
    <source>
        <dbReference type="SMART" id="SM00813"/>
    </source>
</evidence>
<dbReference type="GO" id="GO:0046556">
    <property type="term" value="F:alpha-L-arabinofuranosidase activity"/>
    <property type="evidence" value="ECO:0007669"/>
    <property type="project" value="UniProtKB-EC"/>
</dbReference>
<evidence type="ECO:0000256" key="2">
    <source>
        <dbReference type="ARBA" id="ARBA00007186"/>
    </source>
</evidence>
<evidence type="ECO:0000256" key="5">
    <source>
        <dbReference type="ARBA" id="ARBA00022801"/>
    </source>
</evidence>
<dbReference type="Proteomes" id="UP000270299">
    <property type="component" value="Unassembled WGS sequence"/>
</dbReference>
<reference evidence="9 10" key="1">
    <citation type="submission" date="2018-10" db="EMBL/GenBank/DDBJ databases">
        <authorList>
            <person name="Li J."/>
        </authorList>
    </citation>
    <scope>NUCLEOTIDE SEQUENCE [LARGE SCALE GENOMIC DNA]</scope>
    <source>
        <strain evidence="9 10">CCTCC AB209002</strain>
    </source>
</reference>
<comment type="caution">
    <text evidence="9">The sequence shown here is derived from an EMBL/GenBank/DDBJ whole genome shotgun (WGS) entry which is preliminary data.</text>
</comment>
<dbReference type="InterPro" id="IPR017853">
    <property type="entry name" value="GH"/>
</dbReference>
<dbReference type="PANTHER" id="PTHR43576">
    <property type="entry name" value="ALPHA-L-ARABINOFURANOSIDASE C-RELATED"/>
    <property type="match status" value="1"/>
</dbReference>
<keyword evidence="10" id="KW-1185">Reference proteome</keyword>
<dbReference type="InterPro" id="IPR055235">
    <property type="entry name" value="ASD1_cat"/>
</dbReference>